<keyword evidence="2" id="KW-0472">Membrane</keyword>
<evidence type="ECO:0000256" key="2">
    <source>
        <dbReference type="SAM" id="Phobius"/>
    </source>
</evidence>
<feature type="region of interest" description="Disordered" evidence="1">
    <location>
        <begin position="225"/>
        <end position="246"/>
    </location>
</feature>
<dbReference type="RefSeq" id="WP_379885205.1">
    <property type="nucleotide sequence ID" value="NZ_JBHSDI010000001.1"/>
</dbReference>
<organism evidence="3 4">
    <name type="scientific">Marinobacter lacisalsi</name>
    <dbReference type="NCBI Taxonomy" id="475979"/>
    <lineage>
        <taxon>Bacteria</taxon>
        <taxon>Pseudomonadati</taxon>
        <taxon>Pseudomonadota</taxon>
        <taxon>Gammaproteobacteria</taxon>
        <taxon>Pseudomonadales</taxon>
        <taxon>Marinobacteraceae</taxon>
        <taxon>Marinobacter</taxon>
    </lineage>
</organism>
<keyword evidence="2" id="KW-0812">Transmembrane</keyword>
<dbReference type="EMBL" id="JBHSDI010000001">
    <property type="protein sequence ID" value="MFC4257913.1"/>
    <property type="molecule type" value="Genomic_DNA"/>
</dbReference>
<protein>
    <submittedName>
        <fullName evidence="3">Uncharacterized protein</fullName>
    </submittedName>
</protein>
<name>A0ABV8QDV6_9GAMM</name>
<sequence>MSRALAFVTGIAVIIVVLLLLFYPDSDPQTGTTPDSGTETGSSAGDRERSAPTGGDAADTSQNPQARDDNPADQVSRWPDSDATSALPARPSNPARNARPVVSLWQAGSNPTKTEVDGFPATRLKADPDDLASLHVGQQLALEVPDLGRTLNARLTTTSNQLNNIQVFRGPVTGGHEKDNVIVTRGETSTYVVMSTTEGVFSAVINNRTGDTVLTSEKDVQDNLAGEQDAIPVPGIDQTPPGTPSG</sequence>
<evidence type="ECO:0000313" key="3">
    <source>
        <dbReference type="EMBL" id="MFC4257913.1"/>
    </source>
</evidence>
<keyword evidence="4" id="KW-1185">Reference proteome</keyword>
<feature type="region of interest" description="Disordered" evidence="1">
    <location>
        <begin position="28"/>
        <end position="119"/>
    </location>
</feature>
<reference evidence="4" key="1">
    <citation type="journal article" date="2019" name="Int. J. Syst. Evol. Microbiol.">
        <title>The Global Catalogue of Microorganisms (GCM) 10K type strain sequencing project: providing services to taxonomists for standard genome sequencing and annotation.</title>
        <authorList>
            <consortium name="The Broad Institute Genomics Platform"/>
            <consortium name="The Broad Institute Genome Sequencing Center for Infectious Disease"/>
            <person name="Wu L."/>
            <person name="Ma J."/>
        </authorList>
    </citation>
    <scope>NUCLEOTIDE SEQUENCE [LARGE SCALE GENOMIC DNA]</scope>
    <source>
        <strain evidence="4">CECT 7297</strain>
    </source>
</reference>
<accession>A0ABV8QDV6</accession>
<feature type="compositionally biased region" description="Polar residues" evidence="1">
    <location>
        <begin position="28"/>
        <end position="43"/>
    </location>
</feature>
<evidence type="ECO:0000256" key="1">
    <source>
        <dbReference type="SAM" id="MobiDB-lite"/>
    </source>
</evidence>
<feature type="transmembrane region" description="Helical" evidence="2">
    <location>
        <begin position="5"/>
        <end position="23"/>
    </location>
</feature>
<dbReference type="Proteomes" id="UP001595798">
    <property type="component" value="Unassembled WGS sequence"/>
</dbReference>
<gene>
    <name evidence="3" type="ORF">ACFOZ5_02580</name>
</gene>
<comment type="caution">
    <text evidence="3">The sequence shown here is derived from an EMBL/GenBank/DDBJ whole genome shotgun (WGS) entry which is preliminary data.</text>
</comment>
<keyword evidence="2" id="KW-1133">Transmembrane helix</keyword>
<evidence type="ECO:0000313" key="4">
    <source>
        <dbReference type="Proteomes" id="UP001595798"/>
    </source>
</evidence>
<proteinExistence type="predicted"/>